<proteinExistence type="predicted"/>
<sequence>MQTLLSAVWLMKGPKFQQPPTKNVRNSQVLRQRPFKYGLTRYYGHADEPPVTGIHCQCRPPTPIPDQWPCYSRDARTGSPAVDHHDLIPTICRCVGQYWCTGPVQQATGVLFCFIIDTNIWDKDHMCHAPMLVPSSPPKRL</sequence>
<keyword evidence="2" id="KW-1185">Reference proteome</keyword>
<dbReference type="EMBL" id="JACEEZ010025947">
    <property type="protein sequence ID" value="KAG0695940.1"/>
    <property type="molecule type" value="Genomic_DNA"/>
</dbReference>
<name>A0A8J8WDM9_CHIOP</name>
<dbReference type="Proteomes" id="UP000770661">
    <property type="component" value="Unassembled WGS sequence"/>
</dbReference>
<protein>
    <submittedName>
        <fullName evidence="1">Uncharacterized protein</fullName>
    </submittedName>
</protein>
<accession>A0A8J8WDM9</accession>
<evidence type="ECO:0000313" key="2">
    <source>
        <dbReference type="Proteomes" id="UP000770661"/>
    </source>
</evidence>
<reference evidence="1" key="1">
    <citation type="submission" date="2020-07" db="EMBL/GenBank/DDBJ databases">
        <title>The High-quality genome of the commercially important snow crab, Chionoecetes opilio.</title>
        <authorList>
            <person name="Jeong J.-H."/>
            <person name="Ryu S."/>
        </authorList>
    </citation>
    <scope>NUCLEOTIDE SEQUENCE</scope>
    <source>
        <strain evidence="1">MADBK_172401_WGS</strain>
        <tissue evidence="1">Digestive gland</tissue>
    </source>
</reference>
<gene>
    <name evidence="1" type="ORF">GWK47_026726</name>
</gene>
<organism evidence="1 2">
    <name type="scientific">Chionoecetes opilio</name>
    <name type="common">Atlantic snow crab</name>
    <name type="synonym">Cancer opilio</name>
    <dbReference type="NCBI Taxonomy" id="41210"/>
    <lineage>
        <taxon>Eukaryota</taxon>
        <taxon>Metazoa</taxon>
        <taxon>Ecdysozoa</taxon>
        <taxon>Arthropoda</taxon>
        <taxon>Crustacea</taxon>
        <taxon>Multicrustacea</taxon>
        <taxon>Malacostraca</taxon>
        <taxon>Eumalacostraca</taxon>
        <taxon>Eucarida</taxon>
        <taxon>Decapoda</taxon>
        <taxon>Pleocyemata</taxon>
        <taxon>Brachyura</taxon>
        <taxon>Eubrachyura</taxon>
        <taxon>Majoidea</taxon>
        <taxon>Majidae</taxon>
        <taxon>Chionoecetes</taxon>
    </lineage>
</organism>
<evidence type="ECO:0000313" key="1">
    <source>
        <dbReference type="EMBL" id="KAG0695940.1"/>
    </source>
</evidence>
<comment type="caution">
    <text evidence="1">The sequence shown here is derived from an EMBL/GenBank/DDBJ whole genome shotgun (WGS) entry which is preliminary data.</text>
</comment>
<dbReference type="AlphaFoldDB" id="A0A8J8WDM9"/>